<evidence type="ECO:0000256" key="2">
    <source>
        <dbReference type="ARBA" id="ARBA00004370"/>
    </source>
</evidence>
<comment type="caution">
    <text evidence="12">The sequence shown here is derived from an EMBL/GenBank/DDBJ whole genome shotgun (WGS) entry which is preliminary data.</text>
</comment>
<keyword evidence="7" id="KW-0902">Two-component regulatory system</keyword>
<dbReference type="InterPro" id="IPR050736">
    <property type="entry name" value="Sensor_HK_Regulatory"/>
</dbReference>
<dbReference type="Pfam" id="PF00672">
    <property type="entry name" value="HAMP"/>
    <property type="match status" value="1"/>
</dbReference>
<comment type="catalytic activity">
    <reaction evidence="1">
        <text>ATP + protein L-histidine = ADP + protein N-phospho-L-histidine.</text>
        <dbReference type="EC" id="2.7.13.3"/>
    </reaction>
</comment>
<dbReference type="Proteomes" id="UP000742786">
    <property type="component" value="Unassembled WGS sequence"/>
</dbReference>
<dbReference type="AlphaFoldDB" id="A0A916J5I6"/>
<dbReference type="CDD" id="cd06225">
    <property type="entry name" value="HAMP"/>
    <property type="match status" value="1"/>
</dbReference>
<dbReference type="EMBL" id="CAJQUM010000001">
    <property type="protein sequence ID" value="CAG4884341.1"/>
    <property type="molecule type" value="Genomic_DNA"/>
</dbReference>
<dbReference type="PANTHER" id="PTHR43711:SF28">
    <property type="entry name" value="SENSOR HISTIDINE KINASE YXDK"/>
    <property type="match status" value="1"/>
</dbReference>
<sequence length="481" mass="53485">MNGVKLRYPIRYPKSFFKLLAAGFVLAVLPLVAGLLFNMVAIQRLANQSQRAVYEAARIVHATRELSETATALERAAQQGIVLQDSALWDSYLDLHRRFVDTGAKVAALSPSVSIRNDLDALMKTEQEINDSLSAVGAKSTQAREIARRYEEVTFGARDLLARSSAIIDQEVESLRSSAEKTEATLKQQLFMLLPVAFFVVVGFTYLLARPIAQIEQGIRDLGERRLDKRIEVYGPDDLEQLGRQLDWLRLRLVELEEQKSRFLRNVSHDLKTPLTALREGSDLLAEQIAGPLTERQQVIVRILRQHSLDLQRLIEKLLQHGEQEFQQASIKLQPLNPAEIMHRIADKQVLPMAARGIRLNLQVEEFPMRTDAERLRIILDNLISNAVKYSPDGGVVGVSIKRNGSSAAFEVTDEGPGVAAEDRDHIFDPFYRGRTAGSGLVKSSGIGLSITQEHVLALGGKIDVGSGHGQFTVHLPLNTP</sequence>
<accession>A0A916J5I6</accession>
<name>A0A916J5I6_9PROT</name>
<evidence type="ECO:0000256" key="4">
    <source>
        <dbReference type="ARBA" id="ARBA00022553"/>
    </source>
</evidence>
<dbReference type="PROSITE" id="PS50109">
    <property type="entry name" value="HIS_KIN"/>
    <property type="match status" value="1"/>
</dbReference>
<dbReference type="Gene3D" id="1.10.287.130">
    <property type="match status" value="1"/>
</dbReference>
<keyword evidence="4" id="KW-0597">Phosphoprotein</keyword>
<keyword evidence="13" id="KW-1185">Reference proteome</keyword>
<evidence type="ECO:0000256" key="8">
    <source>
        <dbReference type="SAM" id="Coils"/>
    </source>
</evidence>
<dbReference type="GO" id="GO:0016020">
    <property type="term" value="C:membrane"/>
    <property type="evidence" value="ECO:0007669"/>
    <property type="project" value="UniProtKB-SubCell"/>
</dbReference>
<dbReference type="EC" id="2.7.13.3" evidence="3"/>
<dbReference type="PANTHER" id="PTHR43711">
    <property type="entry name" value="TWO-COMPONENT HISTIDINE KINASE"/>
    <property type="match status" value="1"/>
</dbReference>
<feature type="transmembrane region" description="Helical" evidence="9">
    <location>
        <begin position="20"/>
        <end position="41"/>
    </location>
</feature>
<evidence type="ECO:0000313" key="13">
    <source>
        <dbReference type="Proteomes" id="UP000742786"/>
    </source>
</evidence>
<dbReference type="InterPro" id="IPR003594">
    <property type="entry name" value="HATPase_dom"/>
</dbReference>
<dbReference type="Gene3D" id="3.30.565.10">
    <property type="entry name" value="Histidine kinase-like ATPase, C-terminal domain"/>
    <property type="match status" value="1"/>
</dbReference>
<evidence type="ECO:0000256" key="5">
    <source>
        <dbReference type="ARBA" id="ARBA00022679"/>
    </source>
</evidence>
<dbReference type="Pfam" id="PF00512">
    <property type="entry name" value="HisKA"/>
    <property type="match status" value="1"/>
</dbReference>
<dbReference type="CDD" id="cd00082">
    <property type="entry name" value="HisKA"/>
    <property type="match status" value="1"/>
</dbReference>
<dbReference type="Gene3D" id="6.10.340.10">
    <property type="match status" value="1"/>
</dbReference>
<evidence type="ECO:0000313" key="12">
    <source>
        <dbReference type="EMBL" id="CAG4884341.1"/>
    </source>
</evidence>
<dbReference type="RefSeq" id="WP_220636200.1">
    <property type="nucleotide sequence ID" value="NZ_CAJQUM010000001.1"/>
</dbReference>
<dbReference type="SUPFAM" id="SSF55874">
    <property type="entry name" value="ATPase domain of HSP90 chaperone/DNA topoisomerase II/histidine kinase"/>
    <property type="match status" value="1"/>
</dbReference>
<dbReference type="PROSITE" id="PS50885">
    <property type="entry name" value="HAMP"/>
    <property type="match status" value="1"/>
</dbReference>
<evidence type="ECO:0000256" key="7">
    <source>
        <dbReference type="ARBA" id="ARBA00023012"/>
    </source>
</evidence>
<keyword evidence="9" id="KW-0472">Membrane</keyword>
<dbReference type="InterPro" id="IPR004358">
    <property type="entry name" value="Sig_transdc_His_kin-like_C"/>
</dbReference>
<feature type="transmembrane region" description="Helical" evidence="9">
    <location>
        <begin position="190"/>
        <end position="209"/>
    </location>
</feature>
<keyword evidence="6 12" id="KW-0418">Kinase</keyword>
<gene>
    <name evidence="12" type="ORF">GTOL_12224</name>
</gene>
<evidence type="ECO:0000256" key="6">
    <source>
        <dbReference type="ARBA" id="ARBA00022777"/>
    </source>
</evidence>
<dbReference type="SMART" id="SM00304">
    <property type="entry name" value="HAMP"/>
    <property type="match status" value="1"/>
</dbReference>
<dbReference type="InterPro" id="IPR036097">
    <property type="entry name" value="HisK_dim/P_sf"/>
</dbReference>
<comment type="subcellular location">
    <subcellularLocation>
        <location evidence="2">Membrane</location>
    </subcellularLocation>
</comment>
<dbReference type="InterPro" id="IPR005467">
    <property type="entry name" value="His_kinase_dom"/>
</dbReference>
<evidence type="ECO:0000256" key="3">
    <source>
        <dbReference type="ARBA" id="ARBA00012438"/>
    </source>
</evidence>
<organism evidence="12 13">
    <name type="scientific">Georgfuchsia toluolica</name>
    <dbReference type="NCBI Taxonomy" id="424218"/>
    <lineage>
        <taxon>Bacteria</taxon>
        <taxon>Pseudomonadati</taxon>
        <taxon>Pseudomonadota</taxon>
        <taxon>Betaproteobacteria</taxon>
        <taxon>Nitrosomonadales</taxon>
        <taxon>Sterolibacteriaceae</taxon>
        <taxon>Georgfuchsia</taxon>
    </lineage>
</organism>
<dbReference type="InterPro" id="IPR036890">
    <property type="entry name" value="HATPase_C_sf"/>
</dbReference>
<dbReference type="InterPro" id="IPR003661">
    <property type="entry name" value="HisK_dim/P_dom"/>
</dbReference>
<keyword evidence="9" id="KW-1133">Transmembrane helix</keyword>
<feature type="coiled-coil region" evidence="8">
    <location>
        <begin position="239"/>
        <end position="266"/>
    </location>
</feature>
<reference evidence="12" key="1">
    <citation type="submission" date="2021-04" db="EMBL/GenBank/DDBJ databases">
        <authorList>
            <person name="Hornung B."/>
        </authorList>
    </citation>
    <scope>NUCLEOTIDE SEQUENCE</scope>
    <source>
        <strain evidence="12">G5G6</strain>
    </source>
</reference>
<dbReference type="Pfam" id="PF02518">
    <property type="entry name" value="HATPase_c"/>
    <property type="match status" value="1"/>
</dbReference>
<dbReference type="GO" id="GO:0000155">
    <property type="term" value="F:phosphorelay sensor kinase activity"/>
    <property type="evidence" value="ECO:0007669"/>
    <property type="project" value="InterPro"/>
</dbReference>
<dbReference type="SUPFAM" id="SSF47384">
    <property type="entry name" value="Homodimeric domain of signal transducing histidine kinase"/>
    <property type="match status" value="1"/>
</dbReference>
<protein>
    <recommendedName>
        <fullName evidence="3">histidine kinase</fullName>
        <ecNumber evidence="3">2.7.13.3</ecNumber>
    </recommendedName>
</protein>
<keyword evidence="5" id="KW-0808">Transferase</keyword>
<keyword evidence="9" id="KW-0812">Transmembrane</keyword>
<feature type="domain" description="HAMP" evidence="11">
    <location>
        <begin position="206"/>
        <end position="258"/>
    </location>
</feature>
<keyword evidence="8" id="KW-0175">Coiled coil</keyword>
<dbReference type="PRINTS" id="PR00344">
    <property type="entry name" value="BCTRLSENSOR"/>
</dbReference>
<proteinExistence type="predicted"/>
<dbReference type="CDD" id="cd00075">
    <property type="entry name" value="HATPase"/>
    <property type="match status" value="1"/>
</dbReference>
<evidence type="ECO:0000259" key="10">
    <source>
        <dbReference type="PROSITE" id="PS50109"/>
    </source>
</evidence>
<dbReference type="SMART" id="SM00387">
    <property type="entry name" value="HATPase_c"/>
    <property type="match status" value="1"/>
</dbReference>
<evidence type="ECO:0000259" key="11">
    <source>
        <dbReference type="PROSITE" id="PS50885"/>
    </source>
</evidence>
<evidence type="ECO:0000256" key="1">
    <source>
        <dbReference type="ARBA" id="ARBA00000085"/>
    </source>
</evidence>
<evidence type="ECO:0000256" key="9">
    <source>
        <dbReference type="SAM" id="Phobius"/>
    </source>
</evidence>
<dbReference type="InterPro" id="IPR003660">
    <property type="entry name" value="HAMP_dom"/>
</dbReference>
<dbReference type="SMART" id="SM00388">
    <property type="entry name" value="HisKA"/>
    <property type="match status" value="1"/>
</dbReference>
<feature type="domain" description="Histidine kinase" evidence="10">
    <location>
        <begin position="266"/>
        <end position="480"/>
    </location>
</feature>